<keyword evidence="6" id="KW-0479">Metal-binding</keyword>
<dbReference type="EMBL" id="JAKWFO010000014">
    <property type="protein sequence ID" value="KAI9632776.1"/>
    <property type="molecule type" value="Genomic_DNA"/>
</dbReference>
<dbReference type="InterPro" id="IPR046341">
    <property type="entry name" value="SET_dom_sf"/>
</dbReference>
<evidence type="ECO:0000256" key="7">
    <source>
        <dbReference type="ARBA" id="ARBA00022833"/>
    </source>
</evidence>
<accession>A0AA38LTP1</accession>
<evidence type="ECO:0000259" key="10">
    <source>
        <dbReference type="PROSITE" id="PS50867"/>
    </source>
</evidence>
<evidence type="ECO:0000256" key="2">
    <source>
        <dbReference type="ARBA" id="ARBA00022454"/>
    </source>
</evidence>
<keyword evidence="2" id="KW-0158">Chromosome</keyword>
<feature type="compositionally biased region" description="Basic and acidic residues" evidence="8">
    <location>
        <begin position="632"/>
        <end position="642"/>
    </location>
</feature>
<dbReference type="GO" id="GO:0008270">
    <property type="term" value="F:zinc ion binding"/>
    <property type="evidence" value="ECO:0007669"/>
    <property type="project" value="InterPro"/>
</dbReference>
<keyword evidence="13" id="KW-1185">Reference proteome</keyword>
<dbReference type="Pfam" id="PF05033">
    <property type="entry name" value="Pre-SET"/>
    <property type="match status" value="1"/>
</dbReference>
<feature type="compositionally biased region" description="Polar residues" evidence="8">
    <location>
        <begin position="192"/>
        <end position="203"/>
    </location>
</feature>
<dbReference type="GO" id="GO:0005634">
    <property type="term" value="C:nucleus"/>
    <property type="evidence" value="ECO:0007669"/>
    <property type="project" value="InterPro"/>
</dbReference>
<feature type="region of interest" description="Disordered" evidence="8">
    <location>
        <begin position="1"/>
        <end position="225"/>
    </location>
</feature>
<feature type="domain" description="SET" evidence="9">
    <location>
        <begin position="865"/>
        <end position="1032"/>
    </location>
</feature>
<name>A0AA38LTP1_9TREE</name>
<feature type="compositionally biased region" description="Low complexity" evidence="8">
    <location>
        <begin position="423"/>
        <end position="439"/>
    </location>
</feature>
<comment type="subcellular location">
    <subcellularLocation>
        <location evidence="1">Chromosome</location>
    </subcellularLocation>
</comment>
<feature type="compositionally biased region" description="Acidic residues" evidence="8">
    <location>
        <begin position="311"/>
        <end position="320"/>
    </location>
</feature>
<dbReference type="PROSITE" id="PS50867">
    <property type="entry name" value="PRE_SET"/>
    <property type="match status" value="1"/>
</dbReference>
<dbReference type="InterPro" id="IPR050973">
    <property type="entry name" value="H3K9_Histone-Lys_N-MTase"/>
</dbReference>
<evidence type="ECO:0000256" key="6">
    <source>
        <dbReference type="ARBA" id="ARBA00022723"/>
    </source>
</evidence>
<dbReference type="Pfam" id="PF00856">
    <property type="entry name" value="SET"/>
    <property type="match status" value="1"/>
</dbReference>
<proteinExistence type="predicted"/>
<dbReference type="PROSITE" id="PS50868">
    <property type="entry name" value="POST_SET"/>
    <property type="match status" value="1"/>
</dbReference>
<feature type="region of interest" description="Disordered" evidence="8">
    <location>
        <begin position="543"/>
        <end position="571"/>
    </location>
</feature>
<evidence type="ECO:0000259" key="9">
    <source>
        <dbReference type="PROSITE" id="PS50280"/>
    </source>
</evidence>
<feature type="domain" description="Post-SET" evidence="11">
    <location>
        <begin position="1073"/>
        <end position="1089"/>
    </location>
</feature>
<evidence type="ECO:0000313" key="12">
    <source>
        <dbReference type="EMBL" id="KAI9632776.1"/>
    </source>
</evidence>
<dbReference type="GO" id="GO:0032259">
    <property type="term" value="P:methylation"/>
    <property type="evidence" value="ECO:0007669"/>
    <property type="project" value="UniProtKB-KW"/>
</dbReference>
<feature type="domain" description="Pre-SET" evidence="10">
    <location>
        <begin position="793"/>
        <end position="862"/>
    </location>
</feature>
<dbReference type="GO" id="GO:0005694">
    <property type="term" value="C:chromosome"/>
    <property type="evidence" value="ECO:0007669"/>
    <property type="project" value="UniProtKB-SubCell"/>
</dbReference>
<feature type="region of interest" description="Disordered" evidence="8">
    <location>
        <begin position="237"/>
        <end position="274"/>
    </location>
</feature>
<evidence type="ECO:0000256" key="8">
    <source>
        <dbReference type="SAM" id="MobiDB-lite"/>
    </source>
</evidence>
<keyword evidence="7" id="KW-0862">Zinc</keyword>
<protein>
    <recommendedName>
        <fullName evidence="14">SET domain-containing protein</fullName>
    </recommendedName>
</protein>
<feature type="compositionally biased region" description="Basic and acidic residues" evidence="8">
    <location>
        <begin position="390"/>
        <end position="399"/>
    </location>
</feature>
<evidence type="ECO:0000256" key="3">
    <source>
        <dbReference type="ARBA" id="ARBA00022603"/>
    </source>
</evidence>
<reference evidence="12" key="1">
    <citation type="journal article" date="2022" name="G3 (Bethesda)">
        <title>High quality genome of the basidiomycete yeast Dioszegia hungarica PDD-24b-2 isolated from cloud water.</title>
        <authorList>
            <person name="Jarrige D."/>
            <person name="Haridas S."/>
            <person name="Bleykasten-Grosshans C."/>
            <person name="Joly M."/>
            <person name="Nadalig T."/>
            <person name="Sancelme M."/>
            <person name="Vuilleumier S."/>
            <person name="Grigoriev I.V."/>
            <person name="Amato P."/>
            <person name="Bringel F."/>
        </authorList>
    </citation>
    <scope>NUCLEOTIDE SEQUENCE</scope>
    <source>
        <strain evidence="12">PDD-24b-2</strain>
    </source>
</reference>
<feature type="compositionally biased region" description="Basic residues" evidence="8">
    <location>
        <begin position="112"/>
        <end position="129"/>
    </location>
</feature>
<dbReference type="InterPro" id="IPR007728">
    <property type="entry name" value="Pre-SET_dom"/>
</dbReference>
<feature type="region of interest" description="Disordered" evidence="8">
    <location>
        <begin position="1034"/>
        <end position="1066"/>
    </location>
</feature>
<dbReference type="PANTHER" id="PTHR46223:SF3">
    <property type="entry name" value="HISTONE-LYSINE N-METHYLTRANSFERASE SET-23"/>
    <property type="match status" value="1"/>
</dbReference>
<organism evidence="12 13">
    <name type="scientific">Dioszegia hungarica</name>
    <dbReference type="NCBI Taxonomy" id="4972"/>
    <lineage>
        <taxon>Eukaryota</taxon>
        <taxon>Fungi</taxon>
        <taxon>Dikarya</taxon>
        <taxon>Basidiomycota</taxon>
        <taxon>Agaricomycotina</taxon>
        <taxon>Tremellomycetes</taxon>
        <taxon>Tremellales</taxon>
        <taxon>Bulleribasidiaceae</taxon>
        <taxon>Dioszegia</taxon>
    </lineage>
</organism>
<comment type="caution">
    <text evidence="12">The sequence shown here is derived from an EMBL/GenBank/DDBJ whole genome shotgun (WGS) entry which is preliminary data.</text>
</comment>
<feature type="region of interest" description="Disordered" evidence="8">
    <location>
        <begin position="294"/>
        <end position="469"/>
    </location>
</feature>
<keyword evidence="4" id="KW-0808">Transferase</keyword>
<dbReference type="Gene3D" id="2.170.270.10">
    <property type="entry name" value="SET domain"/>
    <property type="match status" value="1"/>
</dbReference>
<dbReference type="GO" id="GO:0042054">
    <property type="term" value="F:histone methyltransferase activity"/>
    <property type="evidence" value="ECO:0007669"/>
    <property type="project" value="InterPro"/>
</dbReference>
<feature type="compositionally biased region" description="Basic and acidic residues" evidence="8">
    <location>
        <begin position="301"/>
        <end position="310"/>
    </location>
</feature>
<sequence length="1091" mass="116757">MADLRGSGYGNAIAIDSSDSEGDGRPAQPAPRVHQGPPPSRRQVVVNPRPSQLKAGRRPTSTGKTLGGAGATGTGSEADGEGDDSLGLPSVTQKKRERQESSASPQWDGGAWRKKGNGKGKSKEKHKRNSERASDTSNLDGTGSRSRPQKKKVLPSNVIEISSSEDDLPGPSRPRPSLSATPQKTRIRTDEPSNSPFRPSPSKTPGGRPKKRISILDQPHMSISPDVPIVPALWRASASAAGVQTSKGKGKARAREDPPAGAAGSSGAGFEGGGSAVTALEAALDRTGSVELMSRVLESGEGSRNKRDLAPIEEDEDDPMDGYGNDNRDSPGPSQLKRPPSSSPVGRPSKLKNGGNAPRRRVVETPSSPKVANDESEAPSAPTFMPMEQPRSDTADIKGKGRIRLSADGEDELDTLRTPSVHGSPLLAAAGASASTAAPQVLQPRAIPPSAAAGPSRLLSPPTAVHSRTSTDPLDLITQELDEPLDDFPPLSDSVEPFHFIFDDSVPGTAAESPSNPLPGDAEEEEQYSDDALERALTALVDDPNILGGDDDGLDLLPSPDAGPSRLSSAAVEDAIEDATVGVDEVDIADPAGPSSDTGLERVNISKVALRVRAEFAAMSREEKMALIEREGRPAGHERGRADWASGSGAAGSASVVKDGVTIAGSWSFKPPPDTSGSGLVSRPRSPASDAETDGLVIEHPPDRYRGVALRHVSTEMVDQWNMMLPQLTHKPALHRLIFQQIMADAHATTEPYAGEIFVTNSAGSVDAAPEIQYQYGNEVMYHPGVPDPDTGTGCGCVGPCNPNDGGCRCVRRQELYFAIIGMTGFAYNEDGTVKNLSCPIWECGPNCGCPPSCMNRRIQRGRGKNIELDLFKTRQKGWGVKTRQNIPIGTFVGMYSGELIPHYESDRRATLYDDQIGRTYLFDCEGWHIRHPPDLNELCQVDPRLAELAAQTVERYEAAVELAGVAELTDYSKYSVDAFHYGYTRYFNHSCDPNLIITPAYVYDYHPERPKLIMFARKNIAAGEEMCISYRGSDSEDDAAPVKPRKKTYKRPRTKRVGARRMGASKAGSKAALERCRCGAPNCKGFMFPQ</sequence>
<feature type="region of interest" description="Disordered" evidence="8">
    <location>
        <begin position="502"/>
        <end position="529"/>
    </location>
</feature>
<dbReference type="GeneID" id="77730632"/>
<feature type="compositionally biased region" description="Polar residues" evidence="8">
    <location>
        <begin position="135"/>
        <end position="146"/>
    </location>
</feature>
<feature type="region of interest" description="Disordered" evidence="8">
    <location>
        <begin position="632"/>
        <end position="651"/>
    </location>
</feature>
<feature type="compositionally biased region" description="Low complexity" evidence="8">
    <location>
        <begin position="555"/>
        <end position="564"/>
    </location>
</feature>
<dbReference type="AlphaFoldDB" id="A0AA38LTP1"/>
<keyword evidence="5" id="KW-0949">S-adenosyl-L-methionine</keyword>
<dbReference type="PROSITE" id="PS50280">
    <property type="entry name" value="SET"/>
    <property type="match status" value="1"/>
</dbReference>
<feature type="compositionally biased region" description="Low complexity" evidence="8">
    <location>
        <begin position="338"/>
        <end position="348"/>
    </location>
</feature>
<feature type="compositionally biased region" description="Basic residues" evidence="8">
    <location>
        <begin position="1044"/>
        <end position="1060"/>
    </location>
</feature>
<keyword evidence="3" id="KW-0489">Methyltransferase</keyword>
<evidence type="ECO:0000256" key="1">
    <source>
        <dbReference type="ARBA" id="ARBA00004286"/>
    </source>
</evidence>
<dbReference type="InterPro" id="IPR003616">
    <property type="entry name" value="Post-SET_dom"/>
</dbReference>
<dbReference type="Proteomes" id="UP001164286">
    <property type="component" value="Unassembled WGS sequence"/>
</dbReference>
<evidence type="ECO:0000256" key="4">
    <source>
        <dbReference type="ARBA" id="ARBA00022679"/>
    </source>
</evidence>
<feature type="compositionally biased region" description="Gly residues" evidence="8">
    <location>
        <begin position="264"/>
        <end position="274"/>
    </location>
</feature>
<dbReference type="SUPFAM" id="SSF82199">
    <property type="entry name" value="SET domain"/>
    <property type="match status" value="1"/>
</dbReference>
<feature type="region of interest" description="Disordered" evidence="8">
    <location>
        <begin position="666"/>
        <end position="695"/>
    </location>
</feature>
<dbReference type="InterPro" id="IPR001214">
    <property type="entry name" value="SET_dom"/>
</dbReference>
<gene>
    <name evidence="12" type="ORF">MKK02DRAFT_41086</name>
</gene>
<evidence type="ECO:0000313" key="13">
    <source>
        <dbReference type="Proteomes" id="UP001164286"/>
    </source>
</evidence>
<dbReference type="PANTHER" id="PTHR46223">
    <property type="entry name" value="HISTONE-LYSINE N-METHYLTRANSFERASE SUV39H"/>
    <property type="match status" value="1"/>
</dbReference>
<evidence type="ECO:0000259" key="11">
    <source>
        <dbReference type="PROSITE" id="PS50868"/>
    </source>
</evidence>
<evidence type="ECO:0008006" key="14">
    <source>
        <dbReference type="Google" id="ProtNLM"/>
    </source>
</evidence>
<dbReference type="RefSeq" id="XP_052942553.1">
    <property type="nucleotide sequence ID" value="XM_053091427.1"/>
</dbReference>
<evidence type="ECO:0000256" key="5">
    <source>
        <dbReference type="ARBA" id="ARBA00022691"/>
    </source>
</evidence>
<dbReference type="SMART" id="SM00317">
    <property type="entry name" value="SET"/>
    <property type="match status" value="1"/>
</dbReference>